<dbReference type="InterPro" id="IPR031311">
    <property type="entry name" value="CHIT_BIND_RR_consensus"/>
</dbReference>
<feature type="compositionally biased region" description="Basic and acidic residues" evidence="3">
    <location>
        <begin position="108"/>
        <end position="122"/>
    </location>
</feature>
<reference evidence="5" key="2">
    <citation type="submission" date="2022-06" db="UniProtKB">
        <authorList>
            <consortium name="EnsemblMetazoa"/>
        </authorList>
    </citation>
    <scope>IDENTIFICATION</scope>
</reference>
<dbReference type="AlphaFoldDB" id="A0A8R2A9L5"/>
<keyword evidence="6" id="KW-1185">Reference proteome</keyword>
<evidence type="ECO:0000313" key="6">
    <source>
        <dbReference type="Proteomes" id="UP000007819"/>
    </source>
</evidence>
<dbReference type="InterPro" id="IPR000618">
    <property type="entry name" value="Insect_cuticle"/>
</dbReference>
<dbReference type="RefSeq" id="XP_003240377.1">
    <property type="nucleotide sequence ID" value="XM_003240329.4"/>
</dbReference>
<organism evidence="5 6">
    <name type="scientific">Acyrthosiphon pisum</name>
    <name type="common">Pea aphid</name>
    <dbReference type="NCBI Taxonomy" id="7029"/>
    <lineage>
        <taxon>Eukaryota</taxon>
        <taxon>Metazoa</taxon>
        <taxon>Ecdysozoa</taxon>
        <taxon>Arthropoda</taxon>
        <taxon>Hexapoda</taxon>
        <taxon>Insecta</taxon>
        <taxon>Pterygota</taxon>
        <taxon>Neoptera</taxon>
        <taxon>Paraneoptera</taxon>
        <taxon>Hemiptera</taxon>
        <taxon>Sternorrhyncha</taxon>
        <taxon>Aphidomorpha</taxon>
        <taxon>Aphidoidea</taxon>
        <taxon>Aphididae</taxon>
        <taxon>Macrosiphini</taxon>
        <taxon>Acyrthosiphon</taxon>
    </lineage>
</organism>
<dbReference type="GeneID" id="100571800"/>
<name>A0A8R2A9L5_ACYPI</name>
<proteinExistence type="predicted"/>
<dbReference type="InterPro" id="IPR051217">
    <property type="entry name" value="Insect_Cuticle_Struc_Prot"/>
</dbReference>
<evidence type="ECO:0000256" key="3">
    <source>
        <dbReference type="SAM" id="MobiDB-lite"/>
    </source>
</evidence>
<dbReference type="GO" id="GO:0042302">
    <property type="term" value="F:structural constituent of cuticle"/>
    <property type="evidence" value="ECO:0007669"/>
    <property type="project" value="UniProtKB-UniRule"/>
</dbReference>
<feature type="chain" id="PRO_5035734427" evidence="4">
    <location>
        <begin position="21"/>
        <end position="254"/>
    </location>
</feature>
<dbReference type="Proteomes" id="UP000007819">
    <property type="component" value="Chromosome X"/>
</dbReference>
<dbReference type="PROSITE" id="PS00233">
    <property type="entry name" value="CHIT_BIND_RR_1"/>
    <property type="match status" value="1"/>
</dbReference>
<dbReference type="GO" id="GO:0005615">
    <property type="term" value="C:extracellular space"/>
    <property type="evidence" value="ECO:0007669"/>
    <property type="project" value="TreeGrafter"/>
</dbReference>
<feature type="signal peptide" evidence="4">
    <location>
        <begin position="1"/>
        <end position="20"/>
    </location>
</feature>
<evidence type="ECO:0000313" key="5">
    <source>
        <dbReference type="EnsemblMetazoa" id="XP_003240377.1"/>
    </source>
</evidence>
<evidence type="ECO:0000256" key="2">
    <source>
        <dbReference type="PROSITE-ProRule" id="PRU00497"/>
    </source>
</evidence>
<keyword evidence="1 2" id="KW-0193">Cuticle</keyword>
<dbReference type="KEGG" id="api:100571800"/>
<dbReference type="PANTHER" id="PTHR12236:SF95">
    <property type="entry name" value="CUTICULAR PROTEIN 76BD, ISOFORM C-RELATED"/>
    <property type="match status" value="1"/>
</dbReference>
<dbReference type="GO" id="GO:0031012">
    <property type="term" value="C:extracellular matrix"/>
    <property type="evidence" value="ECO:0007669"/>
    <property type="project" value="TreeGrafter"/>
</dbReference>
<dbReference type="Pfam" id="PF00379">
    <property type="entry name" value="Chitin_bind_4"/>
    <property type="match status" value="1"/>
</dbReference>
<feature type="region of interest" description="Disordered" evidence="3">
    <location>
        <begin position="40"/>
        <end position="71"/>
    </location>
</feature>
<sequence length="254" mass="27672">MASKLFYVAMAAACCAMTSCRPSAAPFAFAPPATPSGITTASVAPPGYDFGHPHVVDTGHQQQQQQQQQPSELDDLGHLVNQLHQLSEHEDFSHHYENQLQLQAQQASEHEDLGHNADDRQPSTEAPPADSSYNFAYSVEDPLTGDVKSQTEVSDGRGTVKGSYSMVEADGSTRVVEYTADDEHGFNAEVKRIGPQHRYAAASIDSSDHRPSSDLGFGRLGGGGDSSVEIIRSTDQQHMHFYLPEQYVITSVRR</sequence>
<dbReference type="PROSITE" id="PS51155">
    <property type="entry name" value="CHIT_BIND_RR_2"/>
    <property type="match status" value="1"/>
</dbReference>
<dbReference type="EnsemblMetazoa" id="XM_003240329.4">
    <property type="protein sequence ID" value="XP_003240377.1"/>
    <property type="gene ID" value="LOC100571800"/>
</dbReference>
<dbReference type="PROSITE" id="PS51257">
    <property type="entry name" value="PROKAR_LIPOPROTEIN"/>
    <property type="match status" value="1"/>
</dbReference>
<dbReference type="OrthoDB" id="6630425at2759"/>
<dbReference type="PRINTS" id="PR00947">
    <property type="entry name" value="CUTICLE"/>
</dbReference>
<reference evidence="6" key="1">
    <citation type="submission" date="2010-06" db="EMBL/GenBank/DDBJ databases">
        <authorList>
            <person name="Jiang H."/>
            <person name="Abraham K."/>
            <person name="Ali S."/>
            <person name="Alsbrooks S.L."/>
            <person name="Anim B.N."/>
            <person name="Anosike U.S."/>
            <person name="Attaway T."/>
            <person name="Bandaranaike D.P."/>
            <person name="Battles P.K."/>
            <person name="Bell S.N."/>
            <person name="Bell A.V."/>
            <person name="Beltran B."/>
            <person name="Bickham C."/>
            <person name="Bustamante Y."/>
            <person name="Caleb T."/>
            <person name="Canada A."/>
            <person name="Cardenas V."/>
            <person name="Carter K."/>
            <person name="Chacko J."/>
            <person name="Chandrabose M.N."/>
            <person name="Chavez D."/>
            <person name="Chavez A."/>
            <person name="Chen L."/>
            <person name="Chu H.-S."/>
            <person name="Claassen K.J."/>
            <person name="Cockrell R."/>
            <person name="Collins M."/>
            <person name="Cooper J.A."/>
            <person name="Cree A."/>
            <person name="Curry S.M."/>
            <person name="Da Y."/>
            <person name="Dao M.D."/>
            <person name="Das B."/>
            <person name="Davila M.-L."/>
            <person name="Davy-Carroll L."/>
            <person name="Denson S."/>
            <person name="Dinh H."/>
            <person name="Ebong V.E."/>
            <person name="Edwards J.R."/>
            <person name="Egan A."/>
            <person name="El-Daye J."/>
            <person name="Escobedo L."/>
            <person name="Fernandez S."/>
            <person name="Fernando P.R."/>
            <person name="Flagg N."/>
            <person name="Forbes L.D."/>
            <person name="Fowler R.G."/>
            <person name="Fu Q."/>
            <person name="Gabisi R.A."/>
            <person name="Ganer J."/>
            <person name="Garbino Pronczuk A."/>
            <person name="Garcia R.M."/>
            <person name="Garner T."/>
            <person name="Garrett T.E."/>
            <person name="Gonzalez D.A."/>
            <person name="Hamid H."/>
            <person name="Hawkins E.S."/>
            <person name="Hirani K."/>
            <person name="Hogues M.E."/>
            <person name="Hollins B."/>
            <person name="Hsiao C.-H."/>
            <person name="Jabil R."/>
            <person name="James M.L."/>
            <person name="Jhangiani S.N."/>
            <person name="Johnson B."/>
            <person name="Johnson Q."/>
            <person name="Joshi V."/>
            <person name="Kalu J.B."/>
            <person name="Kam C."/>
            <person name="Kashfia A."/>
            <person name="Keebler J."/>
            <person name="Kisamo H."/>
            <person name="Kovar C.L."/>
            <person name="Lago L.A."/>
            <person name="Lai C.-Y."/>
            <person name="Laidlaw J."/>
            <person name="Lara F."/>
            <person name="Le T.-K."/>
            <person name="Lee S.L."/>
            <person name="Legall F.H."/>
            <person name="Lemon S.J."/>
            <person name="Lewis L.R."/>
            <person name="Li B."/>
            <person name="Liu Y."/>
            <person name="Liu Y.-S."/>
            <person name="Lopez J."/>
            <person name="Lozado R.J."/>
            <person name="Lu J."/>
            <person name="Madu R.C."/>
            <person name="Maheshwari M."/>
            <person name="Maheshwari R."/>
            <person name="Malloy K."/>
            <person name="Martinez E."/>
            <person name="Mathew T."/>
            <person name="Mercado I.C."/>
            <person name="Mercado C."/>
            <person name="Meyer B."/>
            <person name="Montgomery K."/>
            <person name="Morgan M.B."/>
            <person name="Munidasa M."/>
            <person name="Nazareth L.V."/>
            <person name="Nelson J."/>
            <person name="Ng B.M."/>
            <person name="Nguyen N.B."/>
            <person name="Nguyen P.Q."/>
            <person name="Nguyen T."/>
            <person name="Obregon M."/>
            <person name="Okwuonu G.O."/>
            <person name="Onwere C.G."/>
            <person name="Orozco G."/>
            <person name="Parra A."/>
            <person name="Patel S."/>
            <person name="Patil S."/>
            <person name="Perez A."/>
            <person name="Perez Y."/>
            <person name="Pham C."/>
            <person name="Primus E.L."/>
            <person name="Pu L.-L."/>
            <person name="Puazo M."/>
            <person name="Qin X."/>
            <person name="Quiroz J.B."/>
            <person name="Reese J."/>
            <person name="Richards S."/>
            <person name="Rives C.M."/>
            <person name="Robberts R."/>
            <person name="Ruiz S.J."/>
            <person name="Ruiz M.J."/>
            <person name="Santibanez J."/>
            <person name="Schneider B.W."/>
            <person name="Sisson I."/>
            <person name="Smith M."/>
            <person name="Sodergren E."/>
            <person name="Song X.-Z."/>
            <person name="Song B.B."/>
            <person name="Summersgill H."/>
            <person name="Thelus R."/>
            <person name="Thornton R.D."/>
            <person name="Trejos Z.Y."/>
            <person name="Usmani K."/>
            <person name="Vattathil S."/>
            <person name="Villasana D."/>
            <person name="Walker D.L."/>
            <person name="Wang S."/>
            <person name="Wang K."/>
            <person name="White C.S."/>
            <person name="Williams A.C."/>
            <person name="Williamson J."/>
            <person name="Wilson K."/>
            <person name="Woghiren I.O."/>
            <person name="Woodworth J.R."/>
            <person name="Worley K.C."/>
            <person name="Wright R.A."/>
            <person name="Wu W."/>
            <person name="Young L."/>
            <person name="Zhang L."/>
            <person name="Zhang J."/>
            <person name="Zhu Y."/>
            <person name="Muzny D.M."/>
            <person name="Weinstock G."/>
            <person name="Gibbs R.A."/>
        </authorList>
    </citation>
    <scope>NUCLEOTIDE SEQUENCE [LARGE SCALE GENOMIC DNA]</scope>
    <source>
        <strain evidence="6">LSR1</strain>
    </source>
</reference>
<evidence type="ECO:0000256" key="4">
    <source>
        <dbReference type="SAM" id="SignalP"/>
    </source>
</evidence>
<dbReference type="PANTHER" id="PTHR12236">
    <property type="entry name" value="STRUCTURAL CONTITUENT OF CUTICLE"/>
    <property type="match status" value="1"/>
</dbReference>
<feature type="region of interest" description="Disordered" evidence="3">
    <location>
        <begin position="103"/>
        <end position="136"/>
    </location>
</feature>
<accession>A0A8R2A9L5</accession>
<evidence type="ECO:0000256" key="1">
    <source>
        <dbReference type="ARBA" id="ARBA00022460"/>
    </source>
</evidence>
<protein>
    <submittedName>
        <fullName evidence="5">Uncharacterized protein</fullName>
    </submittedName>
</protein>
<keyword evidence="4" id="KW-0732">Signal</keyword>